<feature type="chain" id="PRO_5026724786" evidence="2">
    <location>
        <begin position="23"/>
        <end position="456"/>
    </location>
</feature>
<dbReference type="PANTHER" id="PTHR30222">
    <property type="entry name" value="SPERMIDINE/PUTRESCINE-BINDING PERIPLASMIC PROTEIN"/>
    <property type="match status" value="1"/>
</dbReference>
<accession>A0A6N7IXD8</accession>
<keyword evidence="4" id="KW-1185">Reference proteome</keyword>
<feature type="signal peptide" evidence="2">
    <location>
        <begin position="1"/>
        <end position="22"/>
    </location>
</feature>
<dbReference type="SUPFAM" id="SSF53850">
    <property type="entry name" value="Periplasmic binding protein-like II"/>
    <property type="match status" value="1"/>
</dbReference>
<comment type="caution">
    <text evidence="3">The sequence shown here is derived from an EMBL/GenBank/DDBJ whole genome shotgun (WGS) entry which is preliminary data.</text>
</comment>
<evidence type="ECO:0000313" key="3">
    <source>
        <dbReference type="EMBL" id="MQN00442.1"/>
    </source>
</evidence>
<dbReference type="PANTHER" id="PTHR30222:SF17">
    <property type="entry name" value="SPERMIDINE_PUTRESCINE-BINDING PERIPLASMIC PROTEIN"/>
    <property type="match status" value="1"/>
</dbReference>
<evidence type="ECO:0000313" key="4">
    <source>
        <dbReference type="Proteomes" id="UP000460257"/>
    </source>
</evidence>
<dbReference type="InterPro" id="IPR006059">
    <property type="entry name" value="SBP"/>
</dbReference>
<dbReference type="Gene3D" id="3.40.190.10">
    <property type="entry name" value="Periplasmic binding protein-like II"/>
    <property type="match status" value="2"/>
</dbReference>
<organism evidence="3 4">
    <name type="scientific">Candidatus Weimeria bifida</name>
    <dbReference type="NCBI Taxonomy" id="2599074"/>
    <lineage>
        <taxon>Bacteria</taxon>
        <taxon>Bacillati</taxon>
        <taxon>Bacillota</taxon>
        <taxon>Clostridia</taxon>
        <taxon>Lachnospirales</taxon>
        <taxon>Lachnospiraceae</taxon>
        <taxon>Candidatus Weimeria</taxon>
    </lineage>
</organism>
<sequence>MKKVAMLLTFVMLFLCGCGGKASGTTPVTDDVVTLRIANSEEYIDEGGWDASETITLSDGQKIRGVDSLVNDFEKWYQEKYGKKVRVLYSTYGTNEDLYNQMTLGNSFDLVCPSEYMIMKLIRENKLEPLSKDFYNKESAYNYYAKGVSPYIFKRMKGLKEGGKPLTDYAAGYMWGTLGTVYNPSKVDKKDASSFRIYLNKKYYKRLTIKDSVRDTYFAGLAIAKEKELAKNGADISKILNDTSQKTVDQVEDVITDMRENAYSMETDSAKQDLVTRKADASLQWSGDGVFSINQAEKDGLRLCYAVPEEGSNLWFDGWVMLSDGVKDDKDKKQAAEAFINYISRPESAIRNMYYIGYTSAITGGDDPMVEEYVNYVYGSEEKNAMDYDLSYLFGKKCVIKADPDQLDRQLFAQYPTEDILKRCAVMKCFSNQANRRVSKMWTNVRCYRFPWEKRR</sequence>
<keyword evidence="1 2" id="KW-0732">Signal</keyword>
<proteinExistence type="predicted"/>
<protein>
    <submittedName>
        <fullName evidence="3">Extracellular solute-binding protein</fullName>
    </submittedName>
</protein>
<evidence type="ECO:0000256" key="1">
    <source>
        <dbReference type="ARBA" id="ARBA00022729"/>
    </source>
</evidence>
<evidence type="ECO:0000256" key="2">
    <source>
        <dbReference type="SAM" id="SignalP"/>
    </source>
</evidence>
<name>A0A6N7IXD8_9FIRM</name>
<dbReference type="AlphaFoldDB" id="A0A6N7IXD8"/>
<dbReference type="Pfam" id="PF13416">
    <property type="entry name" value="SBP_bac_8"/>
    <property type="match status" value="1"/>
</dbReference>
<dbReference type="Proteomes" id="UP000460257">
    <property type="component" value="Unassembled WGS sequence"/>
</dbReference>
<dbReference type="PROSITE" id="PS51257">
    <property type="entry name" value="PROKAR_LIPOPROTEIN"/>
    <property type="match status" value="1"/>
</dbReference>
<dbReference type="EMBL" id="VOGC01000001">
    <property type="protein sequence ID" value="MQN00442.1"/>
    <property type="molecule type" value="Genomic_DNA"/>
</dbReference>
<gene>
    <name evidence="3" type="ORF">FRC54_00330</name>
</gene>
<reference evidence="3" key="1">
    <citation type="journal article" date="2020" name="Appl. Environ. Microbiol.">
        <title>Medium-Chain Fatty Acid Synthesis by 'Candidatus Weimeria bifida' gen. nov., sp. nov., and 'Candidatus Pseudoramibacter fermentans' sp. nov.</title>
        <authorList>
            <person name="Scarborough M.J."/>
            <person name="Myers K.S."/>
            <person name="Donohue T.J."/>
            <person name="Noguera D.R."/>
        </authorList>
    </citation>
    <scope>NUCLEOTIDE SEQUENCE</scope>
    <source>
        <strain evidence="3">LCO1.1</strain>
    </source>
</reference>